<reference evidence="2" key="1">
    <citation type="submission" date="2023-10" db="EMBL/GenBank/DDBJ databases">
        <authorList>
            <person name="Chen Y."/>
            <person name="Shah S."/>
            <person name="Dougan E. K."/>
            <person name="Thang M."/>
            <person name="Chan C."/>
        </authorList>
    </citation>
    <scope>NUCLEOTIDE SEQUENCE [LARGE SCALE GENOMIC DNA]</scope>
</reference>
<dbReference type="EMBL" id="CAUYUJ010016473">
    <property type="protein sequence ID" value="CAK0865673.1"/>
    <property type="molecule type" value="Genomic_DNA"/>
</dbReference>
<dbReference type="Proteomes" id="UP001189429">
    <property type="component" value="Unassembled WGS sequence"/>
</dbReference>
<proteinExistence type="predicted"/>
<keyword evidence="3" id="KW-1185">Reference proteome</keyword>
<feature type="compositionally biased region" description="Acidic residues" evidence="1">
    <location>
        <begin position="106"/>
        <end position="116"/>
    </location>
</feature>
<evidence type="ECO:0000313" key="3">
    <source>
        <dbReference type="Proteomes" id="UP001189429"/>
    </source>
</evidence>
<organism evidence="2 3">
    <name type="scientific">Prorocentrum cordatum</name>
    <dbReference type="NCBI Taxonomy" id="2364126"/>
    <lineage>
        <taxon>Eukaryota</taxon>
        <taxon>Sar</taxon>
        <taxon>Alveolata</taxon>
        <taxon>Dinophyceae</taxon>
        <taxon>Prorocentrales</taxon>
        <taxon>Prorocentraceae</taxon>
        <taxon>Prorocentrum</taxon>
    </lineage>
</organism>
<evidence type="ECO:0000313" key="2">
    <source>
        <dbReference type="EMBL" id="CAK0865673.1"/>
    </source>
</evidence>
<protein>
    <submittedName>
        <fullName evidence="2">Uncharacterized protein</fullName>
    </submittedName>
</protein>
<sequence length="144" mass="15149">MHATAFASRKSLALPCAKGRSGHVGCQGRRRQPCGAGRGRLPGQVVEPSAAKKCAARSRRRGPGVSGARTWENFINRAALSEREVGDGAGESSQPSPGRRWNTESEGADAMEDEDTSGLPWAGCTELSWVILATRAARGCADAN</sequence>
<accession>A0ABN9V1K1</accession>
<feature type="region of interest" description="Disordered" evidence="1">
    <location>
        <begin position="18"/>
        <end position="119"/>
    </location>
</feature>
<gene>
    <name evidence="2" type="ORF">PCOR1329_LOCUS53127</name>
</gene>
<evidence type="ECO:0000256" key="1">
    <source>
        <dbReference type="SAM" id="MobiDB-lite"/>
    </source>
</evidence>
<comment type="caution">
    <text evidence="2">The sequence shown here is derived from an EMBL/GenBank/DDBJ whole genome shotgun (WGS) entry which is preliminary data.</text>
</comment>
<name>A0ABN9V1K1_9DINO</name>